<proteinExistence type="inferred from homology"/>
<dbReference type="GO" id="GO:0008409">
    <property type="term" value="F:5'-3' exonuclease activity"/>
    <property type="evidence" value="ECO:0007669"/>
    <property type="project" value="InterPro"/>
</dbReference>
<keyword evidence="4" id="KW-0378">Hydrolase</keyword>
<dbReference type="EMBL" id="MHNI01000018">
    <property type="protein sequence ID" value="OGZ42446.1"/>
    <property type="molecule type" value="Genomic_DNA"/>
</dbReference>
<dbReference type="Gene3D" id="2.40.50.460">
    <property type="match status" value="1"/>
</dbReference>
<feature type="domain" description="DDH" evidence="6">
    <location>
        <begin position="66"/>
        <end position="217"/>
    </location>
</feature>
<evidence type="ECO:0000256" key="4">
    <source>
        <dbReference type="ARBA" id="ARBA00022801"/>
    </source>
</evidence>
<evidence type="ECO:0000313" key="10">
    <source>
        <dbReference type="Proteomes" id="UP000176700"/>
    </source>
</evidence>
<evidence type="ECO:0000259" key="6">
    <source>
        <dbReference type="Pfam" id="PF01368"/>
    </source>
</evidence>
<feature type="domain" description="RecJ OB" evidence="8">
    <location>
        <begin position="444"/>
        <end position="553"/>
    </location>
</feature>
<evidence type="ECO:0000259" key="8">
    <source>
        <dbReference type="Pfam" id="PF17768"/>
    </source>
</evidence>
<dbReference type="PANTHER" id="PTHR30255:SF2">
    <property type="entry name" value="SINGLE-STRANDED-DNA-SPECIFIC EXONUCLEASE RECJ"/>
    <property type="match status" value="1"/>
</dbReference>
<evidence type="ECO:0000313" key="9">
    <source>
        <dbReference type="EMBL" id="OGZ42446.1"/>
    </source>
</evidence>
<evidence type="ECO:0000259" key="7">
    <source>
        <dbReference type="Pfam" id="PF02272"/>
    </source>
</evidence>
<protein>
    <recommendedName>
        <fullName evidence="2">Single-stranded-DNA-specific exonuclease RecJ</fullName>
    </recommendedName>
</protein>
<dbReference type="Gene3D" id="3.90.1640.30">
    <property type="match status" value="1"/>
</dbReference>
<dbReference type="Pfam" id="PF02272">
    <property type="entry name" value="DHHA1"/>
    <property type="match status" value="1"/>
</dbReference>
<reference evidence="9 10" key="1">
    <citation type="journal article" date="2016" name="Nat. Commun.">
        <title>Thousands of microbial genomes shed light on interconnected biogeochemical processes in an aquifer system.</title>
        <authorList>
            <person name="Anantharaman K."/>
            <person name="Brown C.T."/>
            <person name="Hug L.A."/>
            <person name="Sharon I."/>
            <person name="Castelle C.J."/>
            <person name="Probst A.J."/>
            <person name="Thomas B.C."/>
            <person name="Singh A."/>
            <person name="Wilkins M.J."/>
            <person name="Karaoz U."/>
            <person name="Brodie E.L."/>
            <person name="Williams K.H."/>
            <person name="Hubbard S.S."/>
            <person name="Banfield J.F."/>
        </authorList>
    </citation>
    <scope>NUCLEOTIDE SEQUENCE [LARGE SCALE GENOMIC DNA]</scope>
</reference>
<dbReference type="PANTHER" id="PTHR30255">
    <property type="entry name" value="SINGLE-STRANDED-DNA-SPECIFIC EXONUCLEASE RECJ"/>
    <property type="match status" value="1"/>
</dbReference>
<dbReference type="InterPro" id="IPR041122">
    <property type="entry name" value="RecJ_OB"/>
</dbReference>
<dbReference type="InterPro" id="IPR003156">
    <property type="entry name" value="DHHA1_dom"/>
</dbReference>
<dbReference type="GO" id="GO:0006281">
    <property type="term" value="P:DNA repair"/>
    <property type="evidence" value="ECO:0007669"/>
    <property type="project" value="InterPro"/>
</dbReference>
<sequence length="575" mass="65128">MREWVLREQSEYGLLELLLKARNINAGESESFLRPDYEQDTHNPFLFRDMEKATERFKKAIDGNERVILFGDYDADGTGGAVILSDFLRQIGFLNFEVYIPDRHKEGYGLKMQHVRDFTADGAGLIITIDCGVTNFKEIEYAQANGVDVIILDHHIIPPAWPPAHAVLNPKREDEQYPYKYICGTALAFKLVDAMMKKYKWNVVEGWQKWLLDVVAISTVADMVPLTGENRVLLRYGLAVLRKTRRKGLLELFKKAGIDPRRITAEDIGYLIAPRINAASRMAHATISYELLTTDDQTQAERFAAHLEEINLERKQKVRDILNEAQRMIADRSALPELIFIGDASWPAGVLGIVANRLMEEFHKPCFVWGSGGDYYKGSCRAPFGVNVVDLMREAGKEFLLDFGGHVSAGGFTLKAEHLFRFKENLASFLRQTASQLSFEPLVLDAKLTVSQVTEQTFSIISQLEPFGVENPKPVFLFEQIEPLDVWELGSSGHGHVKLRFKGENGKTVTAVGFSLGDILIKKIKPGVKMDVAASFGENYWNGKRELRLRIEDVRWSDERMPIAVDTSFRYQNAK</sequence>
<feature type="domain" description="DHHA1" evidence="7">
    <location>
        <begin position="343"/>
        <end position="431"/>
    </location>
</feature>
<dbReference type="InterPro" id="IPR051673">
    <property type="entry name" value="SSDNA_exonuclease_RecJ"/>
</dbReference>
<dbReference type="Proteomes" id="UP000176700">
    <property type="component" value="Unassembled WGS sequence"/>
</dbReference>
<comment type="similarity">
    <text evidence="1">Belongs to the RecJ family.</text>
</comment>
<dbReference type="NCBIfam" id="TIGR00644">
    <property type="entry name" value="recJ"/>
    <property type="match status" value="1"/>
</dbReference>
<comment type="caution">
    <text evidence="9">The sequence shown here is derived from an EMBL/GenBank/DDBJ whole genome shotgun (WGS) entry which is preliminary data.</text>
</comment>
<dbReference type="GO" id="GO:0006310">
    <property type="term" value="P:DNA recombination"/>
    <property type="evidence" value="ECO:0007669"/>
    <property type="project" value="InterPro"/>
</dbReference>
<dbReference type="AlphaFoldDB" id="A0A1G2FWI5"/>
<keyword evidence="3" id="KW-0540">Nuclease</keyword>
<dbReference type="GO" id="GO:0003676">
    <property type="term" value="F:nucleic acid binding"/>
    <property type="evidence" value="ECO:0007669"/>
    <property type="project" value="InterPro"/>
</dbReference>
<keyword evidence="5 9" id="KW-0269">Exonuclease</keyword>
<dbReference type="InterPro" id="IPR004610">
    <property type="entry name" value="RecJ"/>
</dbReference>
<dbReference type="Pfam" id="PF17768">
    <property type="entry name" value="RecJ_OB"/>
    <property type="match status" value="1"/>
</dbReference>
<evidence type="ECO:0000256" key="3">
    <source>
        <dbReference type="ARBA" id="ARBA00022722"/>
    </source>
</evidence>
<evidence type="ECO:0000256" key="1">
    <source>
        <dbReference type="ARBA" id="ARBA00005915"/>
    </source>
</evidence>
<organism evidence="9 10">
    <name type="scientific">Candidatus Ryanbacteria bacterium RIFCSPHIGHO2_01_45_13</name>
    <dbReference type="NCBI Taxonomy" id="1802112"/>
    <lineage>
        <taxon>Bacteria</taxon>
        <taxon>Candidatus Ryaniibacteriota</taxon>
    </lineage>
</organism>
<gene>
    <name evidence="9" type="ORF">A2W41_03625</name>
</gene>
<dbReference type="Pfam" id="PF01368">
    <property type="entry name" value="DHH"/>
    <property type="match status" value="1"/>
</dbReference>
<dbReference type="InterPro" id="IPR001667">
    <property type="entry name" value="DDH_dom"/>
</dbReference>
<name>A0A1G2FWI5_9BACT</name>
<dbReference type="InterPro" id="IPR038763">
    <property type="entry name" value="DHH_sf"/>
</dbReference>
<evidence type="ECO:0000256" key="2">
    <source>
        <dbReference type="ARBA" id="ARBA00019841"/>
    </source>
</evidence>
<accession>A0A1G2FWI5</accession>
<dbReference type="SUPFAM" id="SSF64182">
    <property type="entry name" value="DHH phosphoesterases"/>
    <property type="match status" value="1"/>
</dbReference>
<evidence type="ECO:0000256" key="5">
    <source>
        <dbReference type="ARBA" id="ARBA00022839"/>
    </source>
</evidence>